<comment type="caution">
    <text evidence="3">The sequence shown here is derived from an EMBL/GenBank/DDBJ whole genome shotgun (WGS) entry which is preliminary data.</text>
</comment>
<accession>A0A081BE20</accession>
<dbReference type="EMBL" id="BBIO01000017">
    <property type="protein sequence ID" value="GAK46288.1"/>
    <property type="molecule type" value="Genomic_DNA"/>
</dbReference>
<feature type="domain" description="Amidohydrolase-related" evidence="2">
    <location>
        <begin position="122"/>
        <end position="365"/>
    </location>
</feature>
<dbReference type="RefSeq" id="WP_045448713.1">
    <property type="nucleotide sequence ID" value="NZ_BBIO01000017.1"/>
</dbReference>
<dbReference type="eggNOG" id="COG2159">
    <property type="taxonomic scope" value="Bacteria"/>
</dbReference>
<dbReference type="GO" id="GO:0005829">
    <property type="term" value="C:cytosol"/>
    <property type="evidence" value="ECO:0007669"/>
    <property type="project" value="TreeGrafter"/>
</dbReference>
<dbReference type="Pfam" id="PF04909">
    <property type="entry name" value="Amidohydro_2"/>
    <property type="match status" value="1"/>
</dbReference>
<gene>
    <name evidence="3" type="ORF">M2A_2787</name>
</gene>
<dbReference type="GO" id="GO:0016787">
    <property type="term" value="F:hydrolase activity"/>
    <property type="evidence" value="ECO:0007669"/>
    <property type="project" value="UniProtKB-KW"/>
</dbReference>
<dbReference type="GO" id="GO:0019748">
    <property type="term" value="P:secondary metabolic process"/>
    <property type="evidence" value="ECO:0007669"/>
    <property type="project" value="TreeGrafter"/>
</dbReference>
<dbReference type="InterPro" id="IPR006680">
    <property type="entry name" value="Amidohydro-rel"/>
</dbReference>
<dbReference type="PANTHER" id="PTHR21240:SF30">
    <property type="entry name" value="AMIDOHYDROLASE-RELATED DOMAIN-CONTAINING PROTEIN-RELATED"/>
    <property type="match status" value="1"/>
</dbReference>
<dbReference type="PANTHER" id="PTHR21240">
    <property type="entry name" value="2-AMINO-3-CARBOXYLMUCONATE-6-SEMIALDEHYDE DECARBOXYLASE"/>
    <property type="match status" value="1"/>
</dbReference>
<evidence type="ECO:0000259" key="2">
    <source>
        <dbReference type="Pfam" id="PF04909"/>
    </source>
</evidence>
<evidence type="ECO:0000256" key="1">
    <source>
        <dbReference type="ARBA" id="ARBA00023239"/>
    </source>
</evidence>
<reference evidence="3 4" key="1">
    <citation type="submission" date="2014-07" db="EMBL/GenBank/DDBJ databases">
        <title>Tepidicaulis marinum gen. nov., sp. nov., a novel marine bacterium denitrifying nitrate to nitrous oxide strictly under microaerobic conditions.</title>
        <authorList>
            <person name="Takeuchi M."/>
            <person name="Yamagishi T."/>
            <person name="Kamagata Y."/>
            <person name="Oshima K."/>
            <person name="Hattori M."/>
            <person name="Katayama T."/>
            <person name="Hanada S."/>
            <person name="Tamaki H."/>
            <person name="Marumo K."/>
            <person name="Maeda H."/>
            <person name="Nedachi M."/>
            <person name="Iwasaki W."/>
            <person name="Suwa Y."/>
            <person name="Sakata S."/>
        </authorList>
    </citation>
    <scope>NUCLEOTIDE SEQUENCE [LARGE SCALE GENOMIC DNA]</scope>
    <source>
        <strain evidence="3 4">MA2</strain>
    </source>
</reference>
<dbReference type="AlphaFoldDB" id="A0A081BE20"/>
<dbReference type="SUPFAM" id="SSF51556">
    <property type="entry name" value="Metallo-dependent hydrolases"/>
    <property type="match status" value="1"/>
</dbReference>
<sequence length="367" mass="42106">MIKKPISADSHITEPPHCYVDYIDPKFRDRAPRIQRIDKIGDAFIVEGMGSPVPMGLVAAAGKDPAEITTDGVAFEDLWKSGWDARFRVADQEKDGVAAEFIYPTVGMVICNHPDFDYKKACFEAYNRWLQEYCAEAPDRLYGLAQVSMRSPEDGVAEIRHAKEMGFKGVMMPGNPAVEDYDSTVYDKVWATAVECDMPLSFHILTGKSDSLSGQVRGPRINGFLSIIRGCQDVMGTFIFGGVFDRFPDLKVVCVEADAGWVPHYMYRMDHAYKRHRYWMKAPPLKRMPSDYFNDNIYVTFQDDWVAFRMKDMCNVRRLMWANDFPHSDSTWPWSQAMLEEHTKNLSEQERNWICHDNVAELYKLAV</sequence>
<dbReference type="Gene3D" id="3.20.20.140">
    <property type="entry name" value="Metal-dependent hydrolases"/>
    <property type="match status" value="1"/>
</dbReference>
<dbReference type="Proteomes" id="UP000028702">
    <property type="component" value="Unassembled WGS sequence"/>
</dbReference>
<evidence type="ECO:0000313" key="3">
    <source>
        <dbReference type="EMBL" id="GAK46288.1"/>
    </source>
</evidence>
<proteinExistence type="predicted"/>
<dbReference type="InterPro" id="IPR032465">
    <property type="entry name" value="ACMSD"/>
</dbReference>
<keyword evidence="3" id="KW-0378">Hydrolase</keyword>
<dbReference type="InterPro" id="IPR032466">
    <property type="entry name" value="Metal_Hydrolase"/>
</dbReference>
<evidence type="ECO:0000313" key="4">
    <source>
        <dbReference type="Proteomes" id="UP000028702"/>
    </source>
</evidence>
<keyword evidence="1" id="KW-0456">Lyase</keyword>
<dbReference type="STRING" id="1333998.M2A_2787"/>
<protein>
    <submittedName>
        <fullName evidence="3">Amidohydrolase 2</fullName>
    </submittedName>
</protein>
<dbReference type="GO" id="GO:0016831">
    <property type="term" value="F:carboxy-lyase activity"/>
    <property type="evidence" value="ECO:0007669"/>
    <property type="project" value="InterPro"/>
</dbReference>
<keyword evidence="4" id="KW-1185">Reference proteome</keyword>
<organism evidence="3 4">
    <name type="scientific">Tepidicaulis marinus</name>
    <dbReference type="NCBI Taxonomy" id="1333998"/>
    <lineage>
        <taxon>Bacteria</taxon>
        <taxon>Pseudomonadati</taxon>
        <taxon>Pseudomonadota</taxon>
        <taxon>Alphaproteobacteria</taxon>
        <taxon>Hyphomicrobiales</taxon>
        <taxon>Parvibaculaceae</taxon>
        <taxon>Tepidicaulis</taxon>
    </lineage>
</organism>
<name>A0A081BE20_9HYPH</name>